<organism evidence="9 10">
    <name type="scientific">Candidatus Taylorbacteria bacterium RIFCSPLOWO2_01_FULL_45_15b</name>
    <dbReference type="NCBI Taxonomy" id="1802319"/>
    <lineage>
        <taxon>Bacteria</taxon>
        <taxon>Candidatus Tayloriibacteriota</taxon>
    </lineage>
</organism>
<dbReference type="AlphaFoldDB" id="A0A1G2NA09"/>
<keyword evidence="3 6" id="KW-0812">Transmembrane</keyword>
<feature type="domain" description="DUF4131" evidence="8">
    <location>
        <begin position="25"/>
        <end position="189"/>
    </location>
</feature>
<accession>A0A1G2NA09</accession>
<sequence length="517" mass="57148">MRLASVWLSVIGLVIGIILAEMYEWGYSFAVFLFLLGFTFFITGRVREQRKVWVYAVIIFISAGVGVSRVSFIDERFRKASGTIEAVFGLEAEFTAVVASDPDRRLDGNRYIVSVEESGERGDEYNQISSHSKLLIFAERLPAYRYGDRILIKGTLTDPRSMKRDEFDYAKYLEKNGIRAVMFRPEIDLISEGGRRGLRGALFSLKANLLNHIEKIIPEPHSALAGGLLLGVQESLGEKTLDTFRTAGIIHIVVLSGYNITIIIEFAYFFLGKLGRRKKIIIAILFIILFVIMTGSSAATVRAGVMGVIALIARHSLRPAAAGRALLYAVFIMLLYNPKILLADLGFELSVAATAGLIYGTPILERFFCKIKNNYARTSLSLTLATQLAVAPLLLYKMGSLSLISVITNLVVVPIVPLAMLASFFAVMVSYISSFVAFIPGVIAFLLLDTIFRIASSFGSLPYAAFEIAPISLFLALTLYALEIIFFLYLFRKQKKSAPQVAPLSIPIKKIITQGNP</sequence>
<dbReference type="GO" id="GO:0005886">
    <property type="term" value="C:plasma membrane"/>
    <property type="evidence" value="ECO:0007669"/>
    <property type="project" value="UniProtKB-SubCell"/>
</dbReference>
<feature type="domain" description="ComEC/Rec2-related protein" evidence="7">
    <location>
        <begin position="228"/>
        <end position="492"/>
    </location>
</feature>
<name>A0A1G2NA09_9BACT</name>
<reference evidence="9 10" key="1">
    <citation type="journal article" date="2016" name="Nat. Commun.">
        <title>Thousands of microbial genomes shed light on interconnected biogeochemical processes in an aquifer system.</title>
        <authorList>
            <person name="Anantharaman K."/>
            <person name="Brown C.T."/>
            <person name="Hug L.A."/>
            <person name="Sharon I."/>
            <person name="Castelle C.J."/>
            <person name="Probst A.J."/>
            <person name="Thomas B.C."/>
            <person name="Singh A."/>
            <person name="Wilkins M.J."/>
            <person name="Karaoz U."/>
            <person name="Brodie E.L."/>
            <person name="Williams K.H."/>
            <person name="Hubbard S.S."/>
            <person name="Banfield J.F."/>
        </authorList>
    </citation>
    <scope>NUCLEOTIDE SEQUENCE [LARGE SCALE GENOMIC DNA]</scope>
</reference>
<dbReference type="InterPro" id="IPR004477">
    <property type="entry name" value="ComEC_N"/>
</dbReference>
<keyword evidence="5 6" id="KW-0472">Membrane</keyword>
<dbReference type="PANTHER" id="PTHR30619:SF7">
    <property type="entry name" value="BETA-LACTAMASE DOMAIN PROTEIN"/>
    <property type="match status" value="1"/>
</dbReference>
<protein>
    <recommendedName>
        <fullName evidence="11">ComEC/Rec2-related protein domain-containing protein</fullName>
    </recommendedName>
</protein>
<dbReference type="Pfam" id="PF13567">
    <property type="entry name" value="DUF4131"/>
    <property type="match status" value="1"/>
</dbReference>
<dbReference type="EMBL" id="MHRX01000053">
    <property type="protein sequence ID" value="OHA32112.1"/>
    <property type="molecule type" value="Genomic_DNA"/>
</dbReference>
<evidence type="ECO:0000256" key="5">
    <source>
        <dbReference type="ARBA" id="ARBA00023136"/>
    </source>
</evidence>
<evidence type="ECO:0008006" key="11">
    <source>
        <dbReference type="Google" id="ProtNLM"/>
    </source>
</evidence>
<dbReference type="PANTHER" id="PTHR30619">
    <property type="entry name" value="DNA INTERNALIZATION/COMPETENCE PROTEIN COMEC/REC2"/>
    <property type="match status" value="1"/>
</dbReference>
<dbReference type="Pfam" id="PF03772">
    <property type="entry name" value="Competence"/>
    <property type="match status" value="1"/>
</dbReference>
<evidence type="ECO:0000256" key="1">
    <source>
        <dbReference type="ARBA" id="ARBA00004651"/>
    </source>
</evidence>
<evidence type="ECO:0000256" key="3">
    <source>
        <dbReference type="ARBA" id="ARBA00022692"/>
    </source>
</evidence>
<evidence type="ECO:0000259" key="7">
    <source>
        <dbReference type="Pfam" id="PF03772"/>
    </source>
</evidence>
<proteinExistence type="predicted"/>
<keyword evidence="2" id="KW-1003">Cell membrane</keyword>
<feature type="transmembrane region" description="Helical" evidence="6">
    <location>
        <begin position="29"/>
        <end position="46"/>
    </location>
</feature>
<comment type="caution">
    <text evidence="9">The sequence shown here is derived from an EMBL/GenBank/DDBJ whole genome shotgun (WGS) entry which is preliminary data.</text>
</comment>
<evidence type="ECO:0000256" key="2">
    <source>
        <dbReference type="ARBA" id="ARBA00022475"/>
    </source>
</evidence>
<evidence type="ECO:0000259" key="8">
    <source>
        <dbReference type="Pfam" id="PF13567"/>
    </source>
</evidence>
<comment type="subcellular location">
    <subcellularLocation>
        <location evidence="1">Cell membrane</location>
        <topology evidence="1">Multi-pass membrane protein</topology>
    </subcellularLocation>
</comment>
<feature type="transmembrane region" description="Helical" evidence="6">
    <location>
        <begin position="435"/>
        <end position="456"/>
    </location>
</feature>
<gene>
    <name evidence="9" type="ORF">A2928_01365</name>
</gene>
<feature type="transmembrane region" description="Helical" evidence="6">
    <location>
        <begin position="349"/>
        <end position="368"/>
    </location>
</feature>
<evidence type="ECO:0000313" key="9">
    <source>
        <dbReference type="EMBL" id="OHA32112.1"/>
    </source>
</evidence>
<feature type="transmembrane region" description="Helical" evidence="6">
    <location>
        <begin position="468"/>
        <end position="491"/>
    </location>
</feature>
<dbReference type="NCBIfam" id="TIGR00360">
    <property type="entry name" value="ComEC_N-term"/>
    <property type="match status" value="1"/>
</dbReference>
<feature type="transmembrane region" description="Helical" evidence="6">
    <location>
        <begin position="52"/>
        <end position="72"/>
    </location>
</feature>
<evidence type="ECO:0000313" key="10">
    <source>
        <dbReference type="Proteomes" id="UP000176221"/>
    </source>
</evidence>
<dbReference type="STRING" id="1802319.A2928_01365"/>
<evidence type="ECO:0000256" key="6">
    <source>
        <dbReference type="SAM" id="Phobius"/>
    </source>
</evidence>
<keyword evidence="4 6" id="KW-1133">Transmembrane helix</keyword>
<dbReference type="Proteomes" id="UP000176221">
    <property type="component" value="Unassembled WGS sequence"/>
</dbReference>
<evidence type="ECO:0000256" key="4">
    <source>
        <dbReference type="ARBA" id="ARBA00022989"/>
    </source>
</evidence>
<feature type="transmembrane region" description="Helical" evidence="6">
    <location>
        <begin position="249"/>
        <end position="268"/>
    </location>
</feature>
<feature type="transmembrane region" description="Helical" evidence="6">
    <location>
        <begin position="280"/>
        <end position="313"/>
    </location>
</feature>
<dbReference type="InterPro" id="IPR025405">
    <property type="entry name" value="DUF4131"/>
</dbReference>
<feature type="transmembrane region" description="Helical" evidence="6">
    <location>
        <begin position="6"/>
        <end position="22"/>
    </location>
</feature>
<feature type="transmembrane region" description="Helical" evidence="6">
    <location>
        <begin position="325"/>
        <end position="343"/>
    </location>
</feature>
<dbReference type="InterPro" id="IPR052159">
    <property type="entry name" value="Competence_DNA_uptake"/>
</dbReference>
<feature type="transmembrane region" description="Helical" evidence="6">
    <location>
        <begin position="404"/>
        <end position="428"/>
    </location>
</feature>